<proteinExistence type="predicted"/>
<evidence type="ECO:0000256" key="1">
    <source>
        <dbReference type="SAM" id="MobiDB-lite"/>
    </source>
</evidence>
<feature type="compositionally biased region" description="Polar residues" evidence="1">
    <location>
        <begin position="294"/>
        <end position="309"/>
    </location>
</feature>
<sequence length="433" mass="47914">MHESSMEVIRNSLHSPPSPSSPPACTTMSQPRDFRRMLYRFDLATKYESIPALIQHMMDETVLDGVLELRMITSRSSMESTSEPPLQLPSTFISFRREGREVNAVALYGPRSSRAPSSSPSSRSSTGRASTEPSNFPLEVKKRFASRTTLVWVFSPMVQRLLNEGATTVLFECRSYLASSEIAHEVRAADEAAAVAAAERRELEYRHPQQNATQQVYNQNVTYDPNMYAWQQIEQQDPYAPQTQGGYSAPAVPSAWNPNATYHLTNMPSTGYSDQYGNQYPHTMSEQMYYATQPSTSYGSSQATPSYSHPPQVQVPPTQPPQAQRSQRSSNVSPPMAQRNSPPKAAPAPRIEKEGDPAIELLTRRAPFKRMVGYAGKQYDGSLAVYELSDDVAATAFTDGLSGIGMASVEAMGRGIRRTSHAEHGGHSSSRRF</sequence>
<evidence type="ECO:0000313" key="2">
    <source>
        <dbReference type="EMBL" id="ELU41340.1"/>
    </source>
</evidence>
<dbReference type="AlphaFoldDB" id="L8WTP4"/>
<dbReference type="Proteomes" id="UP000011668">
    <property type="component" value="Unassembled WGS sequence"/>
</dbReference>
<gene>
    <name evidence="2" type="ORF">AG1IA_04620</name>
</gene>
<feature type="region of interest" description="Disordered" evidence="1">
    <location>
        <begin position="1"/>
        <end position="29"/>
    </location>
</feature>
<comment type="caution">
    <text evidence="2">The sequence shown here is derived from an EMBL/GenBank/DDBJ whole genome shotgun (WGS) entry which is preliminary data.</text>
</comment>
<dbReference type="EMBL" id="AFRT01001077">
    <property type="protein sequence ID" value="ELU41340.1"/>
    <property type="molecule type" value="Genomic_DNA"/>
</dbReference>
<evidence type="ECO:0000313" key="3">
    <source>
        <dbReference type="Proteomes" id="UP000011668"/>
    </source>
</evidence>
<protein>
    <submittedName>
        <fullName evidence="2">Uncharacterized protein</fullName>
    </submittedName>
</protein>
<feature type="region of interest" description="Disordered" evidence="1">
    <location>
        <begin position="106"/>
        <end position="134"/>
    </location>
</feature>
<dbReference type="HOGENOM" id="CLU_767573_0_0_1"/>
<name>L8WTP4_THACA</name>
<feature type="region of interest" description="Disordered" evidence="1">
    <location>
        <begin position="294"/>
        <end position="358"/>
    </location>
</feature>
<dbReference type="OrthoDB" id="3213429at2759"/>
<feature type="compositionally biased region" description="Low complexity" evidence="1">
    <location>
        <begin position="321"/>
        <end position="330"/>
    </location>
</feature>
<reference evidence="2 3" key="1">
    <citation type="journal article" date="2013" name="Nat. Commun.">
        <title>The evolution and pathogenic mechanisms of the rice sheath blight pathogen.</title>
        <authorList>
            <person name="Zheng A."/>
            <person name="Lin R."/>
            <person name="Xu L."/>
            <person name="Qin P."/>
            <person name="Tang C."/>
            <person name="Ai P."/>
            <person name="Zhang D."/>
            <person name="Liu Y."/>
            <person name="Sun Z."/>
            <person name="Feng H."/>
            <person name="Wang Y."/>
            <person name="Chen Y."/>
            <person name="Liang X."/>
            <person name="Fu R."/>
            <person name="Li Q."/>
            <person name="Zhang J."/>
            <person name="Yu X."/>
            <person name="Xie Z."/>
            <person name="Ding L."/>
            <person name="Guan P."/>
            <person name="Tang J."/>
            <person name="Liang Y."/>
            <person name="Wang S."/>
            <person name="Deng Q."/>
            <person name="Li S."/>
            <person name="Zhu J."/>
            <person name="Wang L."/>
            <person name="Liu H."/>
            <person name="Li P."/>
        </authorList>
    </citation>
    <scope>NUCLEOTIDE SEQUENCE [LARGE SCALE GENOMIC DNA]</scope>
    <source>
        <strain evidence="3">AG-1 IA</strain>
    </source>
</reference>
<keyword evidence="3" id="KW-1185">Reference proteome</keyword>
<accession>L8WTP4</accession>
<feature type="compositionally biased region" description="Low complexity" evidence="1">
    <location>
        <begin position="109"/>
        <end position="131"/>
    </location>
</feature>
<organism evidence="2 3">
    <name type="scientific">Thanatephorus cucumeris (strain AG1-IA)</name>
    <name type="common">Rice sheath blight fungus</name>
    <name type="synonym">Rhizoctonia solani</name>
    <dbReference type="NCBI Taxonomy" id="983506"/>
    <lineage>
        <taxon>Eukaryota</taxon>
        <taxon>Fungi</taxon>
        <taxon>Dikarya</taxon>
        <taxon>Basidiomycota</taxon>
        <taxon>Agaricomycotina</taxon>
        <taxon>Agaricomycetes</taxon>
        <taxon>Cantharellales</taxon>
        <taxon>Ceratobasidiaceae</taxon>
        <taxon>Rhizoctonia</taxon>
        <taxon>Rhizoctonia solani AG-1</taxon>
    </lineage>
</organism>